<feature type="transmembrane region" description="Helical" evidence="7">
    <location>
        <begin position="68"/>
        <end position="85"/>
    </location>
</feature>
<gene>
    <name evidence="9" type="ORF">LITE_LOCUS23685</name>
</gene>
<sequence>RSVVIYTWIRANKPSQSHLHQLLHLTELSVPPVFSFRTFLCNFPPIRVSGGRVTMGMIRIGATRKKQSPVLVVGILVLALFLEAADAEYRRYRDPTKPMGGRIRDLMGRMTLQEKIGQMVQIDRKVASADVVKNYFIGSILSGGGSVPGQKASPEEWIKMVNEYQSGAMSTRLGIPLIYGIDAVHGHNNVYNATIFPHNIGLGATR</sequence>
<dbReference type="PANTHER" id="PTHR30620">
    <property type="entry name" value="PERIPLASMIC BETA-GLUCOSIDASE-RELATED"/>
    <property type="match status" value="1"/>
</dbReference>
<feature type="domain" description="Glycoside hydrolase family 3 N-terminal" evidence="8">
    <location>
        <begin position="111"/>
        <end position="205"/>
    </location>
</feature>
<dbReference type="EC" id="3.2.1.21" evidence="3"/>
<evidence type="ECO:0000256" key="2">
    <source>
        <dbReference type="ARBA" id="ARBA00005336"/>
    </source>
</evidence>
<dbReference type="Pfam" id="PF00933">
    <property type="entry name" value="Glyco_hydro_3"/>
    <property type="match status" value="1"/>
</dbReference>
<evidence type="ECO:0000256" key="1">
    <source>
        <dbReference type="ARBA" id="ARBA00000448"/>
    </source>
</evidence>
<dbReference type="GO" id="GO:0009251">
    <property type="term" value="P:glucan catabolic process"/>
    <property type="evidence" value="ECO:0007669"/>
    <property type="project" value="TreeGrafter"/>
</dbReference>
<dbReference type="InterPro" id="IPR051915">
    <property type="entry name" value="Cellulose_Degrad_GH3"/>
</dbReference>
<comment type="caution">
    <text evidence="9">The sequence shown here is derived from an EMBL/GenBank/DDBJ whole genome shotgun (WGS) entry which is preliminary data.</text>
</comment>
<dbReference type="InterPro" id="IPR036962">
    <property type="entry name" value="Glyco_hydro_3_N_sf"/>
</dbReference>
<comment type="catalytic activity">
    <reaction evidence="1">
        <text>Hydrolysis of terminal, non-reducing beta-D-glucosyl residues with release of beta-D-glucose.</text>
        <dbReference type="EC" id="3.2.1.21"/>
    </reaction>
</comment>
<keyword evidence="6" id="KW-0326">Glycosidase</keyword>
<keyword evidence="7" id="KW-0812">Transmembrane</keyword>
<keyword evidence="4" id="KW-0732">Signal</keyword>
<evidence type="ECO:0000256" key="5">
    <source>
        <dbReference type="ARBA" id="ARBA00022801"/>
    </source>
</evidence>
<protein>
    <recommendedName>
        <fullName evidence="3">beta-glucosidase</fullName>
        <ecNumber evidence="3">3.2.1.21</ecNumber>
    </recommendedName>
</protein>
<dbReference type="Gene3D" id="3.20.20.300">
    <property type="entry name" value="Glycoside hydrolase, family 3, N-terminal domain"/>
    <property type="match status" value="1"/>
</dbReference>
<keyword evidence="10" id="KW-1185">Reference proteome</keyword>
<evidence type="ECO:0000256" key="6">
    <source>
        <dbReference type="ARBA" id="ARBA00023295"/>
    </source>
</evidence>
<dbReference type="GO" id="GO:0008422">
    <property type="term" value="F:beta-glucosidase activity"/>
    <property type="evidence" value="ECO:0007669"/>
    <property type="project" value="UniProtKB-EC"/>
</dbReference>
<reference evidence="9" key="1">
    <citation type="submission" date="2022-08" db="EMBL/GenBank/DDBJ databases">
        <authorList>
            <person name="Gutierrez-Valencia J."/>
        </authorList>
    </citation>
    <scope>NUCLEOTIDE SEQUENCE</scope>
</reference>
<comment type="similarity">
    <text evidence="2">Belongs to the glycosyl hydrolase 3 family.</text>
</comment>
<proteinExistence type="inferred from homology"/>
<name>A0AAV0LF84_9ROSI</name>
<dbReference type="AlphaFoldDB" id="A0AAV0LF84"/>
<evidence type="ECO:0000313" key="10">
    <source>
        <dbReference type="Proteomes" id="UP001154282"/>
    </source>
</evidence>
<keyword evidence="5" id="KW-0378">Hydrolase</keyword>
<keyword evidence="7" id="KW-1133">Transmembrane helix</keyword>
<dbReference type="EMBL" id="CAMGYJ010000006">
    <property type="protein sequence ID" value="CAI0433055.1"/>
    <property type="molecule type" value="Genomic_DNA"/>
</dbReference>
<dbReference type="Proteomes" id="UP001154282">
    <property type="component" value="Unassembled WGS sequence"/>
</dbReference>
<evidence type="ECO:0000256" key="7">
    <source>
        <dbReference type="SAM" id="Phobius"/>
    </source>
</evidence>
<feature type="non-terminal residue" evidence="9">
    <location>
        <position position="1"/>
    </location>
</feature>
<dbReference type="SUPFAM" id="SSF51445">
    <property type="entry name" value="(Trans)glycosidases"/>
    <property type="match status" value="1"/>
</dbReference>
<keyword evidence="7" id="KW-0472">Membrane</keyword>
<dbReference type="InterPro" id="IPR001764">
    <property type="entry name" value="Glyco_hydro_3_N"/>
</dbReference>
<dbReference type="PANTHER" id="PTHR30620:SF16">
    <property type="entry name" value="LYSOSOMAL BETA GLUCOSIDASE"/>
    <property type="match status" value="1"/>
</dbReference>
<evidence type="ECO:0000256" key="4">
    <source>
        <dbReference type="ARBA" id="ARBA00022729"/>
    </source>
</evidence>
<evidence type="ECO:0000259" key="8">
    <source>
        <dbReference type="Pfam" id="PF00933"/>
    </source>
</evidence>
<organism evidence="9 10">
    <name type="scientific">Linum tenue</name>
    <dbReference type="NCBI Taxonomy" id="586396"/>
    <lineage>
        <taxon>Eukaryota</taxon>
        <taxon>Viridiplantae</taxon>
        <taxon>Streptophyta</taxon>
        <taxon>Embryophyta</taxon>
        <taxon>Tracheophyta</taxon>
        <taxon>Spermatophyta</taxon>
        <taxon>Magnoliopsida</taxon>
        <taxon>eudicotyledons</taxon>
        <taxon>Gunneridae</taxon>
        <taxon>Pentapetalae</taxon>
        <taxon>rosids</taxon>
        <taxon>fabids</taxon>
        <taxon>Malpighiales</taxon>
        <taxon>Linaceae</taxon>
        <taxon>Linum</taxon>
    </lineage>
</organism>
<evidence type="ECO:0000256" key="3">
    <source>
        <dbReference type="ARBA" id="ARBA00012744"/>
    </source>
</evidence>
<accession>A0AAV0LF84</accession>
<dbReference type="InterPro" id="IPR017853">
    <property type="entry name" value="GH"/>
</dbReference>
<evidence type="ECO:0000313" key="9">
    <source>
        <dbReference type="EMBL" id="CAI0433055.1"/>
    </source>
</evidence>